<keyword evidence="1" id="KW-0079">Bacteriocin immunity</keyword>
<evidence type="ECO:0008006" key="4">
    <source>
        <dbReference type="Google" id="ProtNLM"/>
    </source>
</evidence>
<reference evidence="2 3" key="1">
    <citation type="submission" date="2024-02" db="EMBL/GenBank/DDBJ databases">
        <title>The Genome Sequence of Enterococcus sp. DIV0159.</title>
        <authorList>
            <person name="Earl A."/>
            <person name="Manson A."/>
            <person name="Gilmore M."/>
            <person name="Sanders J."/>
            <person name="Shea T."/>
            <person name="Howe W."/>
            <person name="Livny J."/>
            <person name="Cuomo C."/>
            <person name="Neafsey D."/>
            <person name="Birren B."/>
        </authorList>
    </citation>
    <scope>NUCLEOTIDE SEQUENCE [LARGE SCALE GENOMIC DNA]</scope>
    <source>
        <strain evidence="2 3">665A</strain>
    </source>
</reference>
<evidence type="ECO:0000256" key="1">
    <source>
        <dbReference type="ARBA" id="ARBA00023025"/>
    </source>
</evidence>
<protein>
    <recommendedName>
        <fullName evidence="4">Bacteriocin immunity protein</fullName>
    </recommendedName>
</protein>
<evidence type="ECO:0000313" key="2">
    <source>
        <dbReference type="EMBL" id="MEO1768917.1"/>
    </source>
</evidence>
<evidence type="ECO:0000313" key="3">
    <source>
        <dbReference type="Proteomes" id="UP000664357"/>
    </source>
</evidence>
<dbReference type="Pfam" id="PF08951">
    <property type="entry name" value="EntA_Immun"/>
    <property type="match status" value="1"/>
</dbReference>
<dbReference type="Proteomes" id="UP000664357">
    <property type="component" value="Unassembled WGS sequence"/>
</dbReference>
<dbReference type="EMBL" id="JAFREL020000001">
    <property type="protein sequence ID" value="MEO1768917.1"/>
    <property type="molecule type" value="Genomic_DNA"/>
</dbReference>
<name>A0ABV0EJW7_9ENTE</name>
<sequence>MKDSELFELIDKSYNEDLSNQPAKYKETLLESAKMLHEDSDELSVCARIYKSYNENFMVPMSFPKENRLLYLYILDKLKKTDQRRLRDFTMGYGLISTHITFKPF</sequence>
<keyword evidence="3" id="KW-1185">Reference proteome</keyword>
<organism evidence="2 3">
    <name type="scientific">Candidatus Enterococcus ferrettii</name>
    <dbReference type="NCBI Taxonomy" id="2815324"/>
    <lineage>
        <taxon>Bacteria</taxon>
        <taxon>Bacillati</taxon>
        <taxon>Bacillota</taxon>
        <taxon>Bacilli</taxon>
        <taxon>Lactobacillales</taxon>
        <taxon>Enterococcaceae</taxon>
        <taxon>Enterococcus</taxon>
    </lineage>
</organism>
<accession>A0ABV0EJW7</accession>
<dbReference type="Gene3D" id="1.20.1440.50">
    <property type="entry name" value="Ta0600-like"/>
    <property type="match status" value="1"/>
</dbReference>
<dbReference type="InterPro" id="IPR015046">
    <property type="entry name" value="LciA_Immunity-like"/>
</dbReference>
<gene>
    <name evidence="2" type="ORF">JZO67_000856</name>
</gene>
<proteinExistence type="predicted"/>
<dbReference type="InterPro" id="IPR023130">
    <property type="entry name" value="Ta0600-like_sf"/>
</dbReference>
<comment type="caution">
    <text evidence="2">The sequence shown here is derived from an EMBL/GenBank/DDBJ whole genome shotgun (WGS) entry which is preliminary data.</text>
</comment>
<dbReference type="RefSeq" id="WP_207700677.1">
    <property type="nucleotide sequence ID" value="NZ_JAFREL020000001.1"/>
</dbReference>